<feature type="compositionally biased region" description="Low complexity" evidence="9">
    <location>
        <begin position="42"/>
        <end position="52"/>
    </location>
</feature>
<feature type="compositionally biased region" description="Acidic residues" evidence="9">
    <location>
        <begin position="258"/>
        <end position="282"/>
    </location>
</feature>
<dbReference type="GO" id="GO:0008270">
    <property type="term" value="F:zinc ion binding"/>
    <property type="evidence" value="ECO:0007669"/>
    <property type="project" value="UniProtKB-KW"/>
</dbReference>
<evidence type="ECO:0000313" key="12">
    <source>
        <dbReference type="Proteomes" id="UP001140206"/>
    </source>
</evidence>
<dbReference type="PANTHER" id="PTHR22937">
    <property type="entry name" value="E3 UBIQUITIN-PROTEIN LIGASE RNF165"/>
    <property type="match status" value="1"/>
</dbReference>
<feature type="region of interest" description="Disordered" evidence="9">
    <location>
        <begin position="312"/>
        <end position="352"/>
    </location>
</feature>
<reference evidence="11" key="1">
    <citation type="submission" date="2022-08" db="EMBL/GenBank/DDBJ databases">
        <authorList>
            <person name="Marques A."/>
        </authorList>
    </citation>
    <scope>NUCLEOTIDE SEQUENCE</scope>
    <source>
        <strain evidence="11">RhyPub2mFocal</strain>
        <tissue evidence="11">Leaves</tissue>
    </source>
</reference>
<gene>
    <name evidence="11" type="ORF">LUZ62_074032</name>
</gene>
<proteinExistence type="predicted"/>
<dbReference type="EC" id="2.3.2.27" evidence="2"/>
<dbReference type="PROSITE" id="PS50089">
    <property type="entry name" value="ZF_RING_2"/>
    <property type="match status" value="1"/>
</dbReference>
<evidence type="ECO:0000256" key="5">
    <source>
        <dbReference type="ARBA" id="ARBA00022771"/>
    </source>
</evidence>
<evidence type="ECO:0000256" key="2">
    <source>
        <dbReference type="ARBA" id="ARBA00012483"/>
    </source>
</evidence>
<evidence type="ECO:0000256" key="8">
    <source>
        <dbReference type="PROSITE-ProRule" id="PRU00175"/>
    </source>
</evidence>
<evidence type="ECO:0000256" key="1">
    <source>
        <dbReference type="ARBA" id="ARBA00000900"/>
    </source>
</evidence>
<dbReference type="PANTHER" id="PTHR22937:SF136">
    <property type="entry name" value="RING-TYPE E3 UBIQUITIN TRANSFERASE"/>
    <property type="match status" value="1"/>
</dbReference>
<feature type="compositionally biased region" description="Low complexity" evidence="9">
    <location>
        <begin position="312"/>
        <end position="333"/>
    </location>
</feature>
<dbReference type="SUPFAM" id="SSF57850">
    <property type="entry name" value="RING/U-box"/>
    <property type="match status" value="1"/>
</dbReference>
<feature type="compositionally biased region" description="Low complexity" evidence="9">
    <location>
        <begin position="103"/>
        <end position="115"/>
    </location>
</feature>
<keyword evidence="3" id="KW-0808">Transferase</keyword>
<evidence type="ECO:0000259" key="10">
    <source>
        <dbReference type="PROSITE" id="PS50089"/>
    </source>
</evidence>
<evidence type="ECO:0000313" key="11">
    <source>
        <dbReference type="EMBL" id="KAJ4763657.1"/>
    </source>
</evidence>
<organism evidence="11 12">
    <name type="scientific">Rhynchospora pubera</name>
    <dbReference type="NCBI Taxonomy" id="906938"/>
    <lineage>
        <taxon>Eukaryota</taxon>
        <taxon>Viridiplantae</taxon>
        <taxon>Streptophyta</taxon>
        <taxon>Embryophyta</taxon>
        <taxon>Tracheophyta</taxon>
        <taxon>Spermatophyta</taxon>
        <taxon>Magnoliopsida</taxon>
        <taxon>Liliopsida</taxon>
        <taxon>Poales</taxon>
        <taxon>Cyperaceae</taxon>
        <taxon>Cyperoideae</taxon>
        <taxon>Rhynchosporeae</taxon>
        <taxon>Rhynchospora</taxon>
    </lineage>
</organism>
<feature type="compositionally biased region" description="Polar residues" evidence="9">
    <location>
        <begin position="198"/>
        <end position="208"/>
    </location>
</feature>
<comment type="catalytic activity">
    <reaction evidence="1">
        <text>S-ubiquitinyl-[E2 ubiquitin-conjugating enzyme]-L-cysteine + [acceptor protein]-L-lysine = [E2 ubiquitin-conjugating enzyme]-L-cysteine + N(6)-ubiquitinyl-[acceptor protein]-L-lysine.</text>
        <dbReference type="EC" id="2.3.2.27"/>
    </reaction>
</comment>
<feature type="compositionally biased region" description="Polar residues" evidence="9">
    <location>
        <begin position="176"/>
        <end position="188"/>
    </location>
</feature>
<sequence length="512" mass="57153">MDKRDAGRYKYSRRGGSEFSVQNQNSNSVDKIQQPPWKLGISGSSGSSSGGSHNRPQKTSIPEKSRFPTVDTTKSVRRSSFRTQGTRQFEEKQKHKQTFVGESSSSNSSTTTGKTVTQVLNETEVPDIYPSVCTQAISSNSSSRFLSQLNKQINLGSSSNSTGSGMQRRGGIKSMGCTSVSDVISSSAEGVRKRANGEGSSTRARSLTGRTVDLNVPTTIRGVPQAGSRIHRVFARTSEIDFQAPRANWTLTSSQEDERSEDEDDEEEVEPEEEEEEEEEEIAAAAAQPRPFAFLLPHQLFSASNQSRWDSSFGSGLDSISNSSSDSTSGLSSRMASWSGEEESGRAGHRVVQRGLRLRDREPYQRDRIAEVLLALERIEQHGDLSHDEQLLIIETNFLLNGLTFHDEHRDMRMDIDNMSYEELLALEEKMGTVSTALSEEEFANCLKRSLYHESSPHSIDDVKCSICQEEYENGEEIGVLKCEHWYHVSCVHDWLRQKNWCPVCKAPQNDR</sequence>
<dbReference type="EMBL" id="JAMFTS010000004">
    <property type="protein sequence ID" value="KAJ4763657.1"/>
    <property type="molecule type" value="Genomic_DNA"/>
</dbReference>
<comment type="caution">
    <text evidence="11">The sequence shown here is derived from an EMBL/GenBank/DDBJ whole genome shotgun (WGS) entry which is preliminary data.</text>
</comment>
<evidence type="ECO:0000256" key="3">
    <source>
        <dbReference type="ARBA" id="ARBA00022679"/>
    </source>
</evidence>
<evidence type="ECO:0000256" key="4">
    <source>
        <dbReference type="ARBA" id="ARBA00022723"/>
    </source>
</evidence>
<dbReference type="AlphaFoldDB" id="A0AAV8D5E7"/>
<evidence type="ECO:0000256" key="6">
    <source>
        <dbReference type="ARBA" id="ARBA00022786"/>
    </source>
</evidence>
<keyword evidence="5 8" id="KW-0863">Zinc-finger</keyword>
<dbReference type="InterPro" id="IPR001841">
    <property type="entry name" value="Znf_RING"/>
</dbReference>
<dbReference type="Proteomes" id="UP001140206">
    <property type="component" value="Chromosome 4"/>
</dbReference>
<feature type="region of interest" description="Disordered" evidence="9">
    <location>
        <begin position="155"/>
        <end position="208"/>
    </location>
</feature>
<keyword evidence="4" id="KW-0479">Metal-binding</keyword>
<dbReference type="SMART" id="SM00184">
    <property type="entry name" value="RING"/>
    <property type="match status" value="1"/>
</dbReference>
<name>A0AAV8D5E7_9POAL</name>
<dbReference type="InterPro" id="IPR045191">
    <property type="entry name" value="MBR1/2-like"/>
</dbReference>
<dbReference type="GO" id="GO:0061630">
    <property type="term" value="F:ubiquitin protein ligase activity"/>
    <property type="evidence" value="ECO:0007669"/>
    <property type="project" value="UniProtKB-EC"/>
</dbReference>
<keyword evidence="12" id="KW-1185">Reference proteome</keyword>
<keyword evidence="7" id="KW-0862">Zinc</keyword>
<protein>
    <recommendedName>
        <fullName evidence="2">RING-type E3 ubiquitin transferase</fullName>
        <ecNumber evidence="2">2.3.2.27</ecNumber>
    </recommendedName>
</protein>
<dbReference type="InterPro" id="IPR013083">
    <property type="entry name" value="Znf_RING/FYVE/PHD"/>
</dbReference>
<feature type="region of interest" description="Disordered" evidence="9">
    <location>
        <begin position="245"/>
        <end position="284"/>
    </location>
</feature>
<dbReference type="Gene3D" id="3.30.40.10">
    <property type="entry name" value="Zinc/RING finger domain, C3HC4 (zinc finger)"/>
    <property type="match status" value="1"/>
</dbReference>
<feature type="domain" description="RING-type" evidence="10">
    <location>
        <begin position="465"/>
        <end position="506"/>
    </location>
</feature>
<feature type="compositionally biased region" description="Low complexity" evidence="9">
    <location>
        <begin position="156"/>
        <end position="165"/>
    </location>
</feature>
<feature type="region of interest" description="Disordered" evidence="9">
    <location>
        <begin position="1"/>
        <end position="115"/>
    </location>
</feature>
<dbReference type="Pfam" id="PF13639">
    <property type="entry name" value="zf-RING_2"/>
    <property type="match status" value="1"/>
</dbReference>
<evidence type="ECO:0000256" key="7">
    <source>
        <dbReference type="ARBA" id="ARBA00022833"/>
    </source>
</evidence>
<accession>A0AAV8D5E7</accession>
<evidence type="ECO:0000256" key="9">
    <source>
        <dbReference type="SAM" id="MobiDB-lite"/>
    </source>
</evidence>
<keyword evidence="6" id="KW-0833">Ubl conjugation pathway</keyword>
<feature type="compositionally biased region" description="Polar residues" evidence="9">
    <location>
        <begin position="19"/>
        <end position="31"/>
    </location>
</feature>